<accession>A0A8B8A0S9</accession>
<dbReference type="OrthoDB" id="5946061at2759"/>
<proteinExistence type="predicted"/>
<sequence>MVCECCQNPYCEFIWRYYTPIVRIWGMGTAAAFWAVGITALQRNDPNPDPDLYGIYFIVVASIITLLEVIFFFEPCFEKCCSPDNCCGKTWTVVSWLDNWKRSAIYIALSVICFLDHKNVWAIVAGVVLDLLAILYLLRTYQEQALRHAASELTPQPAPAPSTTKYTRFDERQSTKRETDTPAPVSQEPESDDDYFKTESKNPFGDFDDDDADPEGDAGISRYP</sequence>
<dbReference type="InterPro" id="IPR032055">
    <property type="entry name" value="TMEM72"/>
</dbReference>
<feature type="transmembrane region" description="Helical" evidence="2">
    <location>
        <begin position="120"/>
        <end position="138"/>
    </location>
</feature>
<keyword evidence="3" id="KW-1185">Reference proteome</keyword>
<dbReference type="RefSeq" id="XP_022111289.1">
    <property type="nucleotide sequence ID" value="XM_022255597.1"/>
</dbReference>
<reference evidence="4" key="1">
    <citation type="submission" date="2025-08" db="UniProtKB">
        <authorList>
            <consortium name="RefSeq"/>
        </authorList>
    </citation>
    <scope>IDENTIFICATION</scope>
</reference>
<dbReference type="OMA" id="PIVRIWG"/>
<dbReference type="KEGG" id="aplc:110990546"/>
<keyword evidence="2" id="KW-0472">Membrane</keyword>
<gene>
    <name evidence="4" type="primary">LOC110990546</name>
</gene>
<feature type="transmembrane region" description="Helical" evidence="2">
    <location>
        <begin position="53"/>
        <end position="73"/>
    </location>
</feature>
<evidence type="ECO:0000256" key="1">
    <source>
        <dbReference type="SAM" id="MobiDB-lite"/>
    </source>
</evidence>
<dbReference type="PANTHER" id="PTHR28474">
    <property type="entry name" value="TRANSMEMBRANE PROTEIN 72"/>
    <property type="match status" value="1"/>
</dbReference>
<dbReference type="Proteomes" id="UP000694845">
    <property type="component" value="Unplaced"/>
</dbReference>
<feature type="region of interest" description="Disordered" evidence="1">
    <location>
        <begin position="150"/>
        <end position="224"/>
    </location>
</feature>
<feature type="compositionally biased region" description="Basic and acidic residues" evidence="1">
    <location>
        <begin position="167"/>
        <end position="180"/>
    </location>
</feature>
<dbReference type="GeneID" id="110990546"/>
<feature type="compositionally biased region" description="Acidic residues" evidence="1">
    <location>
        <begin position="206"/>
        <end position="216"/>
    </location>
</feature>
<feature type="transmembrane region" description="Helical" evidence="2">
    <location>
        <begin position="22"/>
        <end position="41"/>
    </location>
</feature>
<evidence type="ECO:0000313" key="4">
    <source>
        <dbReference type="RefSeq" id="XP_022111289.1"/>
    </source>
</evidence>
<dbReference type="PANTHER" id="PTHR28474:SF1">
    <property type="entry name" value="TRANSMEMBRANE PROTEIN 72"/>
    <property type="match status" value="1"/>
</dbReference>
<dbReference type="Pfam" id="PF16054">
    <property type="entry name" value="TMEM72"/>
    <property type="match status" value="1"/>
</dbReference>
<evidence type="ECO:0000256" key="2">
    <source>
        <dbReference type="SAM" id="Phobius"/>
    </source>
</evidence>
<keyword evidence="2" id="KW-1133">Transmembrane helix</keyword>
<keyword evidence="2" id="KW-0812">Transmembrane</keyword>
<organism evidence="3 4">
    <name type="scientific">Acanthaster planci</name>
    <name type="common">Crown-of-thorns starfish</name>
    <dbReference type="NCBI Taxonomy" id="133434"/>
    <lineage>
        <taxon>Eukaryota</taxon>
        <taxon>Metazoa</taxon>
        <taxon>Echinodermata</taxon>
        <taxon>Eleutherozoa</taxon>
        <taxon>Asterozoa</taxon>
        <taxon>Asteroidea</taxon>
        <taxon>Valvatacea</taxon>
        <taxon>Valvatida</taxon>
        <taxon>Acanthasteridae</taxon>
        <taxon>Acanthaster</taxon>
    </lineage>
</organism>
<name>A0A8B8A0S9_ACAPL</name>
<evidence type="ECO:0000313" key="3">
    <source>
        <dbReference type="Proteomes" id="UP000694845"/>
    </source>
</evidence>
<protein>
    <submittedName>
        <fullName evidence="4">Uncharacterized protein LOC110990546 isoform X1</fullName>
    </submittedName>
</protein>
<dbReference type="AlphaFoldDB" id="A0A8B8A0S9"/>